<dbReference type="PROSITE" id="PS51000">
    <property type="entry name" value="HTH_DEOR_2"/>
    <property type="match status" value="1"/>
</dbReference>
<feature type="domain" description="HTH deoR-type" evidence="5">
    <location>
        <begin position="3"/>
        <end position="58"/>
    </location>
</feature>
<dbReference type="EMBL" id="VOOR01000007">
    <property type="protein sequence ID" value="TXB66513.1"/>
    <property type="molecule type" value="Genomic_DNA"/>
</dbReference>
<dbReference type="Pfam" id="PF08220">
    <property type="entry name" value="HTH_DeoR"/>
    <property type="match status" value="1"/>
</dbReference>
<keyword evidence="1" id="KW-0678">Repressor</keyword>
<evidence type="ECO:0000313" key="7">
    <source>
        <dbReference type="Proteomes" id="UP000321580"/>
    </source>
</evidence>
<evidence type="ECO:0000256" key="2">
    <source>
        <dbReference type="ARBA" id="ARBA00023015"/>
    </source>
</evidence>
<dbReference type="SMART" id="SM01134">
    <property type="entry name" value="DeoRC"/>
    <property type="match status" value="1"/>
</dbReference>
<dbReference type="Pfam" id="PF00455">
    <property type="entry name" value="DeoRC"/>
    <property type="match status" value="1"/>
</dbReference>
<dbReference type="Proteomes" id="UP000321580">
    <property type="component" value="Unassembled WGS sequence"/>
</dbReference>
<protein>
    <submittedName>
        <fullName evidence="6">DeoR/GlpR transcriptional regulator</fullName>
    </submittedName>
</protein>
<dbReference type="InterPro" id="IPR037171">
    <property type="entry name" value="NagB/RpiA_transferase-like"/>
</dbReference>
<name>A0A5C6RWB3_9BACT</name>
<dbReference type="PRINTS" id="PR00037">
    <property type="entry name" value="HTHLACR"/>
</dbReference>
<dbReference type="PROSITE" id="PS00894">
    <property type="entry name" value="HTH_DEOR_1"/>
    <property type="match status" value="1"/>
</dbReference>
<dbReference type="GO" id="GO:0003700">
    <property type="term" value="F:DNA-binding transcription factor activity"/>
    <property type="evidence" value="ECO:0007669"/>
    <property type="project" value="InterPro"/>
</dbReference>
<dbReference type="OrthoDB" id="9797223at2"/>
<evidence type="ECO:0000256" key="1">
    <source>
        <dbReference type="ARBA" id="ARBA00022491"/>
    </source>
</evidence>
<accession>A0A5C6RWB3</accession>
<dbReference type="SUPFAM" id="SSF100950">
    <property type="entry name" value="NagB/RpiA/CoA transferase-like"/>
    <property type="match status" value="1"/>
</dbReference>
<sequence>MLKEERQSMILEIITLRNKVRSIELSEELEVSEDTIRRDLRELADGGFIKKVHGGALANPKTPEAIHQQGRQPGQEAQRIAEKALGLIQEGQVLILDGGAPGIALAGVLPDTLSLTVFTNSMDIGLLLAQLPFIEAYLLGGQITGRQGLVAGIEATQALQDIHADICFLSADSLHLDFGVTSENRTISMAKQAMAKAAREAVVLCKGDHIGQVKPFRCLPTRDIPTLITEYAADTAALAPFRRAGLTIL</sequence>
<dbReference type="InterPro" id="IPR036390">
    <property type="entry name" value="WH_DNA-bd_sf"/>
</dbReference>
<keyword evidence="3" id="KW-0238">DNA-binding</keyword>
<dbReference type="InterPro" id="IPR014036">
    <property type="entry name" value="DeoR-like_C"/>
</dbReference>
<dbReference type="PANTHER" id="PTHR30363">
    <property type="entry name" value="HTH-TYPE TRANSCRIPTIONAL REGULATOR SRLR-RELATED"/>
    <property type="match status" value="1"/>
</dbReference>
<dbReference type="InterPro" id="IPR018356">
    <property type="entry name" value="Tscrpt_reg_HTH_DeoR_CS"/>
</dbReference>
<organism evidence="6 7">
    <name type="scientific">Phaeodactylibacter luteus</name>
    <dbReference type="NCBI Taxonomy" id="1564516"/>
    <lineage>
        <taxon>Bacteria</taxon>
        <taxon>Pseudomonadati</taxon>
        <taxon>Bacteroidota</taxon>
        <taxon>Saprospiria</taxon>
        <taxon>Saprospirales</taxon>
        <taxon>Haliscomenobacteraceae</taxon>
        <taxon>Phaeodactylibacter</taxon>
    </lineage>
</organism>
<dbReference type="GO" id="GO:0003677">
    <property type="term" value="F:DNA binding"/>
    <property type="evidence" value="ECO:0007669"/>
    <property type="project" value="UniProtKB-KW"/>
</dbReference>
<evidence type="ECO:0000259" key="5">
    <source>
        <dbReference type="PROSITE" id="PS51000"/>
    </source>
</evidence>
<dbReference type="AlphaFoldDB" id="A0A5C6RWB3"/>
<dbReference type="InterPro" id="IPR050313">
    <property type="entry name" value="Carb_Metab_HTH_regulators"/>
</dbReference>
<gene>
    <name evidence="6" type="ORF">FRY97_04815</name>
</gene>
<dbReference type="SUPFAM" id="SSF46785">
    <property type="entry name" value="Winged helix' DNA-binding domain"/>
    <property type="match status" value="1"/>
</dbReference>
<comment type="caution">
    <text evidence="6">The sequence shown here is derived from an EMBL/GenBank/DDBJ whole genome shotgun (WGS) entry which is preliminary data.</text>
</comment>
<keyword evidence="7" id="KW-1185">Reference proteome</keyword>
<dbReference type="InterPro" id="IPR001034">
    <property type="entry name" value="DeoR_HTH"/>
</dbReference>
<keyword evidence="4" id="KW-0804">Transcription</keyword>
<evidence type="ECO:0000256" key="3">
    <source>
        <dbReference type="ARBA" id="ARBA00023125"/>
    </source>
</evidence>
<proteinExistence type="predicted"/>
<dbReference type="SMART" id="SM00420">
    <property type="entry name" value="HTH_DEOR"/>
    <property type="match status" value="1"/>
</dbReference>
<dbReference type="PANTHER" id="PTHR30363:SF4">
    <property type="entry name" value="GLYCEROL-3-PHOSPHATE REGULON REPRESSOR"/>
    <property type="match status" value="1"/>
</dbReference>
<dbReference type="RefSeq" id="WP_147166302.1">
    <property type="nucleotide sequence ID" value="NZ_VOOR01000007.1"/>
</dbReference>
<evidence type="ECO:0000313" key="6">
    <source>
        <dbReference type="EMBL" id="TXB66513.1"/>
    </source>
</evidence>
<reference evidence="6 7" key="1">
    <citation type="submission" date="2019-08" db="EMBL/GenBank/DDBJ databases">
        <title>Genome of Phaeodactylibacter luteus.</title>
        <authorList>
            <person name="Bowman J.P."/>
        </authorList>
    </citation>
    <scope>NUCLEOTIDE SEQUENCE [LARGE SCALE GENOMIC DNA]</scope>
    <source>
        <strain evidence="6 7">KCTC 42180</strain>
    </source>
</reference>
<keyword evidence="2" id="KW-0805">Transcription regulation</keyword>
<dbReference type="InterPro" id="IPR036388">
    <property type="entry name" value="WH-like_DNA-bd_sf"/>
</dbReference>
<dbReference type="Gene3D" id="1.10.10.10">
    <property type="entry name" value="Winged helix-like DNA-binding domain superfamily/Winged helix DNA-binding domain"/>
    <property type="match status" value="1"/>
</dbReference>
<evidence type="ECO:0000256" key="4">
    <source>
        <dbReference type="ARBA" id="ARBA00023163"/>
    </source>
</evidence>